<reference evidence="2" key="1">
    <citation type="submission" date="2021-02" db="EMBL/GenBank/DDBJ databases">
        <authorList>
            <person name="Nowell W R."/>
        </authorList>
    </citation>
    <scope>NUCLEOTIDE SEQUENCE</scope>
</reference>
<evidence type="ECO:0000256" key="1">
    <source>
        <dbReference type="SAM" id="MobiDB-lite"/>
    </source>
</evidence>
<organism evidence="2 3">
    <name type="scientific">Rotaria magnacalcarata</name>
    <dbReference type="NCBI Taxonomy" id="392030"/>
    <lineage>
        <taxon>Eukaryota</taxon>
        <taxon>Metazoa</taxon>
        <taxon>Spiralia</taxon>
        <taxon>Gnathifera</taxon>
        <taxon>Rotifera</taxon>
        <taxon>Eurotatoria</taxon>
        <taxon>Bdelloidea</taxon>
        <taxon>Philodinida</taxon>
        <taxon>Philodinidae</taxon>
        <taxon>Rotaria</taxon>
    </lineage>
</organism>
<dbReference type="EMBL" id="CAJNRF010016779">
    <property type="protein sequence ID" value="CAF2211570.1"/>
    <property type="molecule type" value="Genomic_DNA"/>
</dbReference>
<feature type="region of interest" description="Disordered" evidence="1">
    <location>
        <begin position="56"/>
        <end position="75"/>
    </location>
</feature>
<dbReference type="AlphaFoldDB" id="A0A816ZKU8"/>
<name>A0A816ZKU8_9BILA</name>
<sequence>MSIILVATSSNELLCDIVSVNDEASTINEKPAKKIVSMIRSMFDLFQAQNIRVTEHEHGSPNFDDDPRIKKIHVP</sequence>
<comment type="caution">
    <text evidence="2">The sequence shown here is derived from an EMBL/GenBank/DDBJ whole genome shotgun (WGS) entry which is preliminary data.</text>
</comment>
<dbReference type="Proteomes" id="UP000663856">
    <property type="component" value="Unassembled WGS sequence"/>
</dbReference>
<gene>
    <name evidence="2" type="ORF">WKI299_LOCUS35031</name>
</gene>
<accession>A0A816ZKU8</accession>
<feature type="compositionally biased region" description="Basic and acidic residues" evidence="1">
    <location>
        <begin position="56"/>
        <end position="69"/>
    </location>
</feature>
<evidence type="ECO:0000313" key="2">
    <source>
        <dbReference type="EMBL" id="CAF2211570.1"/>
    </source>
</evidence>
<protein>
    <submittedName>
        <fullName evidence="2">Uncharacterized protein</fullName>
    </submittedName>
</protein>
<evidence type="ECO:0000313" key="3">
    <source>
        <dbReference type="Proteomes" id="UP000663856"/>
    </source>
</evidence>
<proteinExistence type="predicted"/>